<dbReference type="Gene3D" id="2.60.40.3440">
    <property type="match status" value="10"/>
</dbReference>
<dbReference type="Pfam" id="PF24346">
    <property type="entry name" value="DUF7507"/>
    <property type="match status" value="1"/>
</dbReference>
<dbReference type="InterPro" id="IPR010221">
    <property type="entry name" value="VCBS_dom"/>
</dbReference>
<dbReference type="NCBIfam" id="NF012211">
    <property type="entry name" value="tand_rpt_95"/>
    <property type="match status" value="11"/>
</dbReference>
<dbReference type="CDD" id="cd11304">
    <property type="entry name" value="Cadherin_repeat"/>
    <property type="match status" value="4"/>
</dbReference>
<accession>A0ABY6JBJ1</accession>
<dbReference type="NCBIfam" id="NF012200">
    <property type="entry name" value="choice_anch_D"/>
    <property type="match status" value="1"/>
</dbReference>
<evidence type="ECO:0000256" key="1">
    <source>
        <dbReference type="ARBA" id="ARBA00004370"/>
    </source>
</evidence>
<evidence type="ECO:0000256" key="5">
    <source>
        <dbReference type="ARBA" id="ARBA00022889"/>
    </source>
</evidence>
<keyword evidence="7" id="KW-0472">Membrane</keyword>
<keyword evidence="5" id="KW-0130">Cell adhesion</keyword>
<dbReference type="Pfam" id="PF13585">
    <property type="entry name" value="CHU_C"/>
    <property type="match status" value="1"/>
</dbReference>
<feature type="domain" description="Cadherin" evidence="8">
    <location>
        <begin position="882"/>
        <end position="968"/>
    </location>
</feature>
<dbReference type="NCBIfam" id="TIGR04131">
    <property type="entry name" value="Bac_Flav_CTERM"/>
    <property type="match status" value="1"/>
</dbReference>
<dbReference type="Pfam" id="PF17963">
    <property type="entry name" value="Big_9"/>
    <property type="match status" value="10"/>
</dbReference>
<dbReference type="Proteomes" id="UP001162741">
    <property type="component" value="Chromosome"/>
</dbReference>
<dbReference type="EMBL" id="CP107006">
    <property type="protein sequence ID" value="UYQ95762.1"/>
    <property type="molecule type" value="Genomic_DNA"/>
</dbReference>
<feature type="domain" description="Cadherin" evidence="8">
    <location>
        <begin position="1064"/>
        <end position="1150"/>
    </location>
</feature>
<dbReference type="PANTHER" id="PTHR24025:SF23">
    <property type="entry name" value="NEURAL-CADHERIN"/>
    <property type="match status" value="1"/>
</dbReference>
<keyword evidence="2" id="KW-0812">Transmembrane</keyword>
<dbReference type="InterPro" id="IPR050971">
    <property type="entry name" value="Cadherin-domain_protein"/>
</dbReference>
<dbReference type="Pfam" id="PF17892">
    <property type="entry name" value="Cadherin_5"/>
    <property type="match status" value="1"/>
</dbReference>
<evidence type="ECO:0000313" key="10">
    <source>
        <dbReference type="Proteomes" id="UP001162741"/>
    </source>
</evidence>
<name>A0ABY6JBJ1_9BACT</name>
<feature type="domain" description="Cadherin" evidence="8">
    <location>
        <begin position="524"/>
        <end position="604"/>
    </location>
</feature>
<evidence type="ECO:0000259" key="8">
    <source>
        <dbReference type="PROSITE" id="PS50268"/>
    </source>
</evidence>
<feature type="domain" description="Cadherin" evidence="8">
    <location>
        <begin position="615"/>
        <end position="695"/>
    </location>
</feature>
<keyword evidence="6" id="KW-1133">Transmembrane helix</keyword>
<feature type="domain" description="Cadherin" evidence="8">
    <location>
        <begin position="427"/>
        <end position="513"/>
    </location>
</feature>
<evidence type="ECO:0000256" key="7">
    <source>
        <dbReference type="ARBA" id="ARBA00023136"/>
    </source>
</evidence>
<evidence type="ECO:0000256" key="6">
    <source>
        <dbReference type="ARBA" id="ARBA00022989"/>
    </source>
</evidence>
<protein>
    <submittedName>
        <fullName evidence="9">Ig-like domain-containing protein</fullName>
    </submittedName>
</protein>
<feature type="domain" description="Cadherin" evidence="8">
    <location>
        <begin position="700"/>
        <end position="786"/>
    </location>
</feature>
<keyword evidence="3" id="KW-0677">Repeat</keyword>
<evidence type="ECO:0000256" key="2">
    <source>
        <dbReference type="ARBA" id="ARBA00022692"/>
    </source>
</evidence>
<keyword evidence="4" id="KW-0106">Calcium</keyword>
<dbReference type="PROSITE" id="PS50268">
    <property type="entry name" value="CADHERIN_2"/>
    <property type="match status" value="8"/>
</dbReference>
<evidence type="ECO:0000256" key="4">
    <source>
        <dbReference type="ARBA" id="ARBA00022837"/>
    </source>
</evidence>
<reference evidence="9" key="1">
    <citation type="submission" date="2022-10" db="EMBL/GenBank/DDBJ databases">
        <title>Chitinophaga sp. nov., isolated from soil.</title>
        <authorList>
            <person name="Jeon C.O."/>
        </authorList>
    </citation>
    <scope>NUCLEOTIDE SEQUENCE</scope>
    <source>
        <strain evidence="9">R8</strain>
    </source>
</reference>
<dbReference type="RefSeq" id="WP_264283446.1">
    <property type="nucleotide sequence ID" value="NZ_CP107006.1"/>
</dbReference>
<sequence>MASQAEYIEAIRKISYNNSLGSPNTTNRIITTVLNDGAETGPASTTTIVIVATPRINVTGNGNSIADGTTTTDAANGTGFGTFTNASAPVTHSFVIENVGTGIINLLGTPRVSITGAAGFSVSAQPSAASLNAGANTAFEVSFNPALHTVGNFTATVVITNDDPNAQRSVYTFAVSASLNNLPVITNSTLTSAEDANLNIYAADFSSQFTDIDGASLARIRIDRLPLNGSFRYNGTPVTVGQMFYTSLFGNFVFTPTADWNGSTSFDWSGHDGTSFSTASATITIDVTPENDAPTVTGPVSLSANENTPVSLSTVSFGDVDALTGVVTATFSATEGGFTATSNASVTVGGTAGACTLTGTLSDINTFIAGNNITYSATDRPSAAVVLSISINDNGNTGAGGSLQSTYNLPLSITAQNDLPVGTNGSETTNEDTPLDGSVTATDPDGDALTFTKATDPSHGTVVVNSDGTYTYTPSGNYHGADQFTVTVSDGTGGTATITVDVTVTSVNDVPVGTNDAKTTNEDTPVNGTMTATDADGDALTYVKATDPSHGTVVVNSDGTYTYTPSNNYHGADQFTVTVSDGNGGTATITVDVTVTAVNDVPVGTTDTKTTNEDTPVDGALTATDADGDALTYVKASDPSHGTVVVNTDGTYTYTPSGNYHGADQFTVTVSDGNGGTATITVDITVTSVNDVPVGTNGSETTNEDTPVNGAVAATDVDGDALTYAKATDPSHGTVTVNSDGTYTYTPSANYHGADQFTVTVSDGNGGTATITVDVTVTSVNDVPVGTNDSQTTNEDTPVNGAVAATDVDGDALTYAKATDPSHGTVTVNSDGTYTYTPSANYHGADQFTVTVSDGNGGTATITVDVTVTSVNDVPVGTNDSETTNEDTPVNGKLTATDADGDALTYVKASDPSHGTVVVNTDGTYTYTPSGNYHGADQFTVTVNDGNGGTATITVDITVTSVNDVPVGTNDSETTNEDTPVNGAVAATDVDGDALTYAKATDPSHGTVTVNSDGTYTYTPSANYHGADQFTVTVSDGNGGTATITVDVTVTSVNDAPVGTNGSETTNEDTPVNGAVTATDVDGDALTYTKATDPSHGTVTVNSNGTYTYTPNADYHGADQFTVTVSDGNGGTATITVAISVTAVNDVPVVTNDQRTTAQDVAVNGTVTATDRDNDPLTFTKGSDPSHGTVTVNTDGTYRYTPASGYSGSDQFTINVSDGQGGTAVATVSLTVTAGAPGVTMVKTAVRTGNQVTYSFTISNTGAVTLITVSFTDAKLGISNKVVDVNGGLAPGASVVITEVYTITDADRLQGKVSNTASVNATSAAGAAASDISGTAAGNDQPTVITLPPPPVANDDQANVRTNQSITINLLGNDRGEGVTLDPLSIEIVTTPQHGTVTINTDGTITYRPNAGFNGEEAFSYRVRNVDGVYSNTASVRVSVSFLNITVPNVFTPNGDGTNDRLEIRGIEQFADNELVIVNRWGNEVFRQRRYNNAWNGDGLNEGTYYYLLRVKRTASSEWEIMKGYITLIRAFKH</sequence>
<dbReference type="InterPro" id="IPR041690">
    <property type="entry name" value="Cadherin_5"/>
</dbReference>
<dbReference type="SMART" id="SM00112">
    <property type="entry name" value="CA"/>
    <property type="match status" value="8"/>
</dbReference>
<dbReference type="InterPro" id="IPR015919">
    <property type="entry name" value="Cadherin-like_sf"/>
</dbReference>
<feature type="domain" description="Cadherin" evidence="8">
    <location>
        <begin position="973"/>
        <end position="1059"/>
    </location>
</feature>
<dbReference type="InterPro" id="IPR026341">
    <property type="entry name" value="T9SS_type_B"/>
</dbReference>
<dbReference type="SUPFAM" id="SSF49313">
    <property type="entry name" value="Cadherin-like"/>
    <property type="match status" value="4"/>
</dbReference>
<feature type="domain" description="Cadherin" evidence="8">
    <location>
        <begin position="797"/>
        <end position="877"/>
    </location>
</feature>
<comment type="subcellular location">
    <subcellularLocation>
        <location evidence="1">Membrane</location>
    </subcellularLocation>
</comment>
<dbReference type="NCBIfam" id="TIGR01965">
    <property type="entry name" value="VCBS_repeat"/>
    <property type="match status" value="8"/>
</dbReference>
<dbReference type="InterPro" id="IPR055354">
    <property type="entry name" value="DUF7507"/>
</dbReference>
<proteinExistence type="predicted"/>
<dbReference type="InterPro" id="IPR002126">
    <property type="entry name" value="Cadherin-like_dom"/>
</dbReference>
<evidence type="ECO:0000313" key="9">
    <source>
        <dbReference type="EMBL" id="UYQ95762.1"/>
    </source>
</evidence>
<keyword evidence="10" id="KW-1185">Reference proteome</keyword>
<organism evidence="9 10">
    <name type="scientific">Chitinophaga horti</name>
    <dbReference type="NCBI Taxonomy" id="2920382"/>
    <lineage>
        <taxon>Bacteria</taxon>
        <taxon>Pseudomonadati</taxon>
        <taxon>Bacteroidota</taxon>
        <taxon>Chitinophagia</taxon>
        <taxon>Chitinophagales</taxon>
        <taxon>Chitinophagaceae</taxon>
        <taxon>Chitinophaga</taxon>
    </lineage>
</organism>
<evidence type="ECO:0000256" key="3">
    <source>
        <dbReference type="ARBA" id="ARBA00022737"/>
    </source>
</evidence>
<gene>
    <name evidence="9" type="ORF">MKQ68_11680</name>
</gene>
<dbReference type="PANTHER" id="PTHR24025">
    <property type="entry name" value="DESMOGLEIN FAMILY MEMBER"/>
    <property type="match status" value="1"/>
</dbReference>